<organism evidence="2 3">
    <name type="scientific">Natrialba swarupiae</name>
    <dbReference type="NCBI Taxonomy" id="2448032"/>
    <lineage>
        <taxon>Archaea</taxon>
        <taxon>Methanobacteriati</taxon>
        <taxon>Methanobacteriota</taxon>
        <taxon>Stenosarchaea group</taxon>
        <taxon>Halobacteria</taxon>
        <taxon>Halobacteriales</taxon>
        <taxon>Natrialbaceae</taxon>
        <taxon>Natrialba</taxon>
    </lineage>
</organism>
<sequence length="74" mass="7901">MSSDNDTHGNNCYRDDTPSRTGPQIREGTENGPSLATSVSELEASYRARIGEDVFALGPCAGAVPYLLRGVGWL</sequence>
<keyword evidence="3" id="KW-1185">Reference proteome</keyword>
<dbReference type="Proteomes" id="UP000324104">
    <property type="component" value="Unassembled WGS sequence"/>
</dbReference>
<name>A0A5D5AK47_9EURY</name>
<feature type="region of interest" description="Disordered" evidence="1">
    <location>
        <begin position="1"/>
        <end position="37"/>
    </location>
</feature>
<proteinExistence type="predicted"/>
<dbReference type="RefSeq" id="WP_149081393.1">
    <property type="nucleotide sequence ID" value="NZ_VTAW01000011.1"/>
</dbReference>
<comment type="caution">
    <text evidence="2">The sequence shown here is derived from an EMBL/GenBank/DDBJ whole genome shotgun (WGS) entry which is preliminary data.</text>
</comment>
<gene>
    <name evidence="2" type="ORF">FYC77_10160</name>
</gene>
<accession>A0A5D5AK47</accession>
<feature type="compositionally biased region" description="Polar residues" evidence="1">
    <location>
        <begin position="1"/>
        <end position="10"/>
    </location>
</feature>
<dbReference type="AlphaFoldDB" id="A0A5D5AK47"/>
<protein>
    <submittedName>
        <fullName evidence="2">Uncharacterized protein</fullName>
    </submittedName>
</protein>
<dbReference type="EMBL" id="VTAW01000011">
    <property type="protein sequence ID" value="TYT62056.1"/>
    <property type="molecule type" value="Genomic_DNA"/>
</dbReference>
<evidence type="ECO:0000313" key="2">
    <source>
        <dbReference type="EMBL" id="TYT62056.1"/>
    </source>
</evidence>
<reference evidence="2 3" key="1">
    <citation type="submission" date="2019-08" db="EMBL/GenBank/DDBJ databases">
        <title>Archaea genome.</title>
        <authorList>
            <person name="Kajale S."/>
            <person name="Shouche Y."/>
            <person name="Deshpande N."/>
            <person name="Sharma A."/>
        </authorList>
    </citation>
    <scope>NUCLEOTIDE SEQUENCE [LARGE SCALE GENOMIC DNA]</scope>
    <source>
        <strain evidence="2 3">ESP3B_9</strain>
    </source>
</reference>
<evidence type="ECO:0000256" key="1">
    <source>
        <dbReference type="SAM" id="MobiDB-lite"/>
    </source>
</evidence>
<evidence type="ECO:0000313" key="3">
    <source>
        <dbReference type="Proteomes" id="UP000324104"/>
    </source>
</evidence>